<dbReference type="OrthoDB" id="7061068at2"/>
<sequence>MTVQFIVVTQSDDVFRYVGVKRTNIFPKDLRVGLPEIFAKFEVYSIKAASSAEAKKMIFEHASNGFDEVSGAVILLDDTFSDIVVELGRIFFVVKFDRNLGGMSVHNYFNRCLPPISKTFAYFASEFDNEKRRKMFLLPLRNFDADELQDLLKVFLQGVPMKGLPLSINQFYGKMRNRQKPKTIKTNDQSSYYVDDNDHFYSYGPEHHALPETKNPPHGDACAYTSRLRFGKRYDHGKHYNVSNEAGKIAGNFDDCHGTATPIKERKHINMFPNDYMT</sequence>
<comment type="caution">
    <text evidence="1">The sequence shown here is derived from an EMBL/GenBank/DDBJ whole genome shotgun (WGS) entry which is preliminary data.</text>
</comment>
<proteinExistence type="predicted"/>
<organism evidence="1 2">
    <name type="scientific">Rhizobium rhizogenes</name>
    <name type="common">Agrobacterium rhizogenes</name>
    <dbReference type="NCBI Taxonomy" id="359"/>
    <lineage>
        <taxon>Bacteria</taxon>
        <taxon>Pseudomonadati</taxon>
        <taxon>Pseudomonadota</taxon>
        <taxon>Alphaproteobacteria</taxon>
        <taxon>Hyphomicrobiales</taxon>
        <taxon>Rhizobiaceae</taxon>
        <taxon>Rhizobium/Agrobacterium group</taxon>
        <taxon>Rhizobium</taxon>
    </lineage>
</organism>
<evidence type="ECO:0000313" key="1">
    <source>
        <dbReference type="EMBL" id="TRA99824.1"/>
    </source>
</evidence>
<dbReference type="AlphaFoldDB" id="A0A546XGE5"/>
<reference evidence="1 2" key="1">
    <citation type="journal article" date="2019" name="Appl. Microbiol. Biotechnol.">
        <title>Differential efficiency of wild type rhizogenic strains for rol gene transformation of plants.</title>
        <authorList>
            <person name="Desmet S."/>
            <person name="De Keyser E."/>
            <person name="Van Vaerenbergh J."/>
            <person name="Baeyen S."/>
            <person name="Van Huylenbroeck J."/>
            <person name="Geelen D."/>
            <person name="Dhooghe E."/>
        </authorList>
    </citation>
    <scope>NUCLEOTIDE SEQUENCE [LARGE SCALE GENOMIC DNA]</scope>
    <source>
        <strain evidence="1 2">GBBC3284</strain>
    </source>
</reference>
<accession>A0A546XGE5</accession>
<dbReference type="EMBL" id="SGNY01000004">
    <property type="protein sequence ID" value="TRA99824.1"/>
    <property type="molecule type" value="Genomic_DNA"/>
</dbReference>
<dbReference type="Proteomes" id="UP000315434">
    <property type="component" value="Unassembled WGS sequence"/>
</dbReference>
<name>A0A546XGE5_RHIRH</name>
<dbReference type="RefSeq" id="WP_142841696.1">
    <property type="nucleotide sequence ID" value="NZ_JAPZAC010000002.1"/>
</dbReference>
<protein>
    <submittedName>
        <fullName evidence="1">Uncharacterized protein</fullName>
    </submittedName>
</protein>
<evidence type="ECO:0000313" key="2">
    <source>
        <dbReference type="Proteomes" id="UP000315434"/>
    </source>
</evidence>
<gene>
    <name evidence="1" type="ORF">EXN68_15365</name>
</gene>